<feature type="domain" description="DUF5698" evidence="7">
    <location>
        <begin position="27"/>
        <end position="84"/>
    </location>
</feature>
<dbReference type="GeneID" id="14309980"/>
<evidence type="ECO:0000259" key="7">
    <source>
        <dbReference type="Pfam" id="PF18955"/>
    </source>
</evidence>
<keyword evidence="3" id="KW-0812">Transmembrane</keyword>
<dbReference type="InterPro" id="IPR019264">
    <property type="entry name" value="DUF2179"/>
</dbReference>
<evidence type="ECO:0000256" key="5">
    <source>
        <dbReference type="ARBA" id="ARBA00023136"/>
    </source>
</evidence>
<comment type="subcellular location">
    <subcellularLocation>
        <location evidence="1">Cell membrane</location>
        <topology evidence="1">Multi-pass membrane protein</topology>
    </subcellularLocation>
</comment>
<keyword evidence="5" id="KW-0472">Membrane</keyword>
<sequence length="188" mass="20677" precursor="true">MADMVALVFSIPVLILVARVVEAALETLRTIYVSKGHANLSACVGIVKTGIWLISTGLVITNLNDYWNLFAYLAGYGIGTLLGMQIENMISIGHVIVRLITPGDPQPVIANLATLGYGMTRIEGQGSFSTVTIIFMIVPRTELGRLLSVISKEYPDILYTIEDVRTIKDGARIFYKDPRRRILGFFGL</sequence>
<organism evidence="8 9">
    <name type="scientific">Methanoregula formicica (strain DSM 22288 / NBRC 105244 / SMSP)</name>
    <dbReference type="NCBI Taxonomy" id="593750"/>
    <lineage>
        <taxon>Archaea</taxon>
        <taxon>Methanobacteriati</taxon>
        <taxon>Methanobacteriota</taxon>
        <taxon>Stenosarchaea group</taxon>
        <taxon>Methanomicrobia</taxon>
        <taxon>Methanomicrobiales</taxon>
        <taxon>Methanoregulaceae</taxon>
        <taxon>Methanoregula</taxon>
    </lineage>
</organism>
<evidence type="ECO:0000259" key="6">
    <source>
        <dbReference type="Pfam" id="PF10035"/>
    </source>
</evidence>
<keyword evidence="2" id="KW-1003">Cell membrane</keyword>
<name>L0HHS4_METFS</name>
<dbReference type="Pfam" id="PF10035">
    <property type="entry name" value="DUF2179"/>
    <property type="match status" value="1"/>
</dbReference>
<evidence type="ECO:0000256" key="1">
    <source>
        <dbReference type="ARBA" id="ARBA00004651"/>
    </source>
</evidence>
<reference evidence="9" key="1">
    <citation type="submission" date="2011-12" db="EMBL/GenBank/DDBJ databases">
        <title>Complete sequence of Methanoregula formicicum SMSP.</title>
        <authorList>
            <person name="Lucas S."/>
            <person name="Han J."/>
            <person name="Lapidus A."/>
            <person name="Cheng J.-F."/>
            <person name="Goodwin L."/>
            <person name="Pitluck S."/>
            <person name="Peters L."/>
            <person name="Ovchinnikova G."/>
            <person name="Teshima H."/>
            <person name="Detter J.C."/>
            <person name="Han C."/>
            <person name="Tapia R."/>
            <person name="Land M."/>
            <person name="Hauser L."/>
            <person name="Kyrpides N."/>
            <person name="Ivanova N."/>
            <person name="Pagani I."/>
            <person name="Imachi H."/>
            <person name="Tamaki H."/>
            <person name="Sekiguchi Y."/>
            <person name="Kamagata Y."/>
            <person name="Cadillo-Quiroz H."/>
            <person name="Zinder S."/>
            <person name="Liu W.-T."/>
            <person name="Woyke T."/>
        </authorList>
    </citation>
    <scope>NUCLEOTIDE SEQUENCE [LARGE SCALE GENOMIC DNA]</scope>
    <source>
        <strain evidence="9">DSM 22288 / NBRC 105244 / SMSP</strain>
    </source>
</reference>
<feature type="domain" description="DUF2179" evidence="6">
    <location>
        <begin position="117"/>
        <end position="168"/>
    </location>
</feature>
<dbReference type="PANTHER" id="PTHR40060:SF1">
    <property type="entry name" value="UPF0316 PROTEIN YEBE"/>
    <property type="match status" value="1"/>
</dbReference>
<dbReference type="Pfam" id="PF18955">
    <property type="entry name" value="DUF5698"/>
    <property type="match status" value="1"/>
</dbReference>
<keyword evidence="9" id="KW-1185">Reference proteome</keyword>
<dbReference type="PANTHER" id="PTHR40060">
    <property type="entry name" value="UPF0316 PROTEIN YEBE"/>
    <property type="match status" value="1"/>
</dbReference>
<protein>
    <submittedName>
        <fullName evidence="8">Uncharacterized protein</fullName>
    </submittedName>
</protein>
<evidence type="ECO:0000256" key="4">
    <source>
        <dbReference type="ARBA" id="ARBA00022989"/>
    </source>
</evidence>
<dbReference type="GO" id="GO:0005886">
    <property type="term" value="C:plasma membrane"/>
    <property type="evidence" value="ECO:0007669"/>
    <property type="project" value="UniProtKB-SubCell"/>
</dbReference>
<reference evidence="8 9" key="2">
    <citation type="journal article" date="2014" name="Genome Announc.">
        <title>Complete Genome Sequence of Methanoregula formicica SMSPT, a Mesophilic Hydrogenotrophic Methanogen Isolated from a Methanogenic Upflow Anaerobic Sludge Blanket Reactor.</title>
        <authorList>
            <person name="Yamamoto K."/>
            <person name="Tamaki H."/>
            <person name="Cadillo-Quiroz H."/>
            <person name="Imachi H."/>
            <person name="Kyrpides N."/>
            <person name="Woyke T."/>
            <person name="Goodwin L."/>
            <person name="Zinder S.H."/>
            <person name="Kamagata Y."/>
            <person name="Liu W.T."/>
        </authorList>
    </citation>
    <scope>NUCLEOTIDE SEQUENCE [LARGE SCALE GENOMIC DNA]</scope>
    <source>
        <strain evidence="9">DSM 22288 / NBRC 105244 / SMSP</strain>
    </source>
</reference>
<evidence type="ECO:0000256" key="3">
    <source>
        <dbReference type="ARBA" id="ARBA00022692"/>
    </source>
</evidence>
<dbReference type="STRING" id="593750.Metfor_2588"/>
<keyword evidence="4" id="KW-1133">Transmembrane helix</keyword>
<dbReference type="OrthoDB" id="118989at2157"/>
<dbReference type="InParanoid" id="L0HHS4"/>
<dbReference type="AlphaFoldDB" id="L0HHS4"/>
<dbReference type="HOGENOM" id="CLU_106166_0_0_2"/>
<dbReference type="eggNOG" id="arCOG06902">
    <property type="taxonomic scope" value="Archaea"/>
</dbReference>
<dbReference type="InterPro" id="IPR044035">
    <property type="entry name" value="DUF5698"/>
</dbReference>
<dbReference type="CDD" id="cd16381">
    <property type="entry name" value="YitT_C_like_1"/>
    <property type="match status" value="1"/>
</dbReference>
<dbReference type="InterPro" id="IPR022930">
    <property type="entry name" value="UPF0316"/>
</dbReference>
<proteinExistence type="predicted"/>
<dbReference type="EMBL" id="CP003167">
    <property type="protein sequence ID" value="AGB03580.1"/>
    <property type="molecule type" value="Genomic_DNA"/>
</dbReference>
<accession>L0HHS4</accession>
<dbReference type="KEGG" id="mfo:Metfor_2588"/>
<dbReference type="RefSeq" id="WP_015286542.1">
    <property type="nucleotide sequence ID" value="NC_019943.1"/>
</dbReference>
<evidence type="ECO:0000313" key="9">
    <source>
        <dbReference type="Proteomes" id="UP000010824"/>
    </source>
</evidence>
<evidence type="ECO:0000256" key="2">
    <source>
        <dbReference type="ARBA" id="ARBA00022475"/>
    </source>
</evidence>
<evidence type="ECO:0000313" key="8">
    <source>
        <dbReference type="EMBL" id="AGB03580.1"/>
    </source>
</evidence>
<dbReference type="Proteomes" id="UP000010824">
    <property type="component" value="Chromosome"/>
</dbReference>
<gene>
    <name evidence="8" type="ordered locus">Metfor_2588</name>
</gene>